<accession>A0AAD5MYH3</accession>
<protein>
    <submittedName>
        <fullName evidence="1">Uncharacterized protein</fullName>
    </submittedName>
</protein>
<organism evidence="1 2">
    <name type="scientific">Parelaphostrongylus tenuis</name>
    <name type="common">Meningeal worm</name>
    <dbReference type="NCBI Taxonomy" id="148309"/>
    <lineage>
        <taxon>Eukaryota</taxon>
        <taxon>Metazoa</taxon>
        <taxon>Ecdysozoa</taxon>
        <taxon>Nematoda</taxon>
        <taxon>Chromadorea</taxon>
        <taxon>Rhabditida</taxon>
        <taxon>Rhabditina</taxon>
        <taxon>Rhabditomorpha</taxon>
        <taxon>Strongyloidea</taxon>
        <taxon>Metastrongylidae</taxon>
        <taxon>Parelaphostrongylus</taxon>
    </lineage>
</organism>
<dbReference type="Proteomes" id="UP001196413">
    <property type="component" value="Unassembled WGS sequence"/>
</dbReference>
<keyword evidence="2" id="KW-1185">Reference proteome</keyword>
<name>A0AAD5MYH3_PARTN</name>
<evidence type="ECO:0000313" key="1">
    <source>
        <dbReference type="EMBL" id="KAJ1365228.1"/>
    </source>
</evidence>
<reference evidence="1" key="1">
    <citation type="submission" date="2021-06" db="EMBL/GenBank/DDBJ databases">
        <title>Parelaphostrongylus tenuis whole genome reference sequence.</title>
        <authorList>
            <person name="Garwood T.J."/>
            <person name="Larsen P.A."/>
            <person name="Fountain-Jones N.M."/>
            <person name="Garbe J.R."/>
            <person name="Macchietto M.G."/>
            <person name="Kania S.A."/>
            <person name="Gerhold R.W."/>
            <person name="Richards J.E."/>
            <person name="Wolf T.M."/>
        </authorList>
    </citation>
    <scope>NUCLEOTIDE SEQUENCE</scope>
    <source>
        <strain evidence="1">MNPRO001-30</strain>
        <tissue evidence="1">Meninges</tissue>
    </source>
</reference>
<gene>
    <name evidence="1" type="ORF">KIN20_025467</name>
</gene>
<proteinExistence type="predicted"/>
<comment type="caution">
    <text evidence="1">The sequence shown here is derived from an EMBL/GenBank/DDBJ whole genome shotgun (WGS) entry which is preliminary data.</text>
</comment>
<sequence>MSDQGSLDSQPASSQNAQVIPNDVFKAFEADRRALFTERIRAPRCPHNWQILFNGDVLDDYSMTFVKKMKSLSERRTRGE</sequence>
<dbReference type="EMBL" id="JAHQIW010005198">
    <property type="protein sequence ID" value="KAJ1365228.1"/>
    <property type="molecule type" value="Genomic_DNA"/>
</dbReference>
<evidence type="ECO:0000313" key="2">
    <source>
        <dbReference type="Proteomes" id="UP001196413"/>
    </source>
</evidence>
<dbReference type="AlphaFoldDB" id="A0AAD5MYH3"/>